<dbReference type="InterPro" id="IPR011047">
    <property type="entry name" value="Quinoprotein_ADH-like_sf"/>
</dbReference>
<dbReference type="Pfam" id="PF13360">
    <property type="entry name" value="PQQ_2"/>
    <property type="match status" value="2"/>
</dbReference>
<dbReference type="SMART" id="SM00564">
    <property type="entry name" value="PQQ"/>
    <property type="match status" value="3"/>
</dbReference>
<dbReference type="InterPro" id="IPR018391">
    <property type="entry name" value="PQQ_b-propeller_rpt"/>
</dbReference>
<dbReference type="AlphaFoldDB" id="A0A5C5W7L2"/>
<feature type="region of interest" description="Disordered" evidence="1">
    <location>
        <begin position="26"/>
        <end position="47"/>
    </location>
</feature>
<feature type="domain" description="Pyrrolo-quinoline quinone repeat" evidence="3">
    <location>
        <begin position="302"/>
        <end position="359"/>
    </location>
</feature>
<evidence type="ECO:0000313" key="4">
    <source>
        <dbReference type="EMBL" id="TWT46680.1"/>
    </source>
</evidence>
<evidence type="ECO:0000313" key="5">
    <source>
        <dbReference type="Proteomes" id="UP000318995"/>
    </source>
</evidence>
<keyword evidence="2" id="KW-0732">Signal</keyword>
<dbReference type="SUPFAM" id="SSF50998">
    <property type="entry name" value="Quinoprotein alcohol dehydrogenase-like"/>
    <property type="match status" value="1"/>
</dbReference>
<feature type="signal peptide" evidence="2">
    <location>
        <begin position="1"/>
        <end position="18"/>
    </location>
</feature>
<dbReference type="PANTHER" id="PTHR34512">
    <property type="entry name" value="CELL SURFACE PROTEIN"/>
    <property type="match status" value="1"/>
</dbReference>
<feature type="chain" id="PRO_5022753467" evidence="2">
    <location>
        <begin position="19"/>
        <end position="413"/>
    </location>
</feature>
<evidence type="ECO:0000259" key="3">
    <source>
        <dbReference type="Pfam" id="PF13360"/>
    </source>
</evidence>
<accession>A0A5C5W7L2</accession>
<feature type="domain" description="Pyrrolo-quinoline quinone repeat" evidence="3">
    <location>
        <begin position="83"/>
        <end position="252"/>
    </location>
</feature>
<sequence precursor="true">MRNLMVIGLAMMASVVAAEDWPQWRGPTADNHAAPGATAPSEWSETSGLRWRTAIPGRGHSSPTVVAERIYLTTADEPTQTQSLLILDRSTGALLKTQRVHQGNFPAEIHPSNTHASPTVASDGERVFALFYNDGSAWLSAFTLAGEPLWSVPAAPFKPQQYTFGFGSSPRVVAGLVVVSSEFDGTGSGIYAFDPATGKQVWRADRPESLSYSTPSLVPVAGKVQLMLTGNRQVAAYDPASGAPLWSQPGTTRATCGTMVWEEGLGLAMGSGGYPESFTLAIRTTPPHDVVWENRIKCYEQSLLVAAGHVYCVADNGVAYCWRAADGKELWKQRLGGRYSSSPVLVGDKIYVTNEQGTTFVFRADPAAFELLAENQLGTSGYATLTPLDGKLYHRYASGDGPERQEYLVAIGD</sequence>
<dbReference type="Proteomes" id="UP000318995">
    <property type="component" value="Unassembled WGS sequence"/>
</dbReference>
<evidence type="ECO:0000256" key="1">
    <source>
        <dbReference type="SAM" id="MobiDB-lite"/>
    </source>
</evidence>
<dbReference type="PANTHER" id="PTHR34512:SF30">
    <property type="entry name" value="OUTER MEMBRANE PROTEIN ASSEMBLY FACTOR BAMB"/>
    <property type="match status" value="1"/>
</dbReference>
<keyword evidence="5" id="KW-1185">Reference proteome</keyword>
<gene>
    <name evidence="4" type="ORF">Pla111_17810</name>
</gene>
<dbReference type="OrthoDB" id="244732at2"/>
<dbReference type="RefSeq" id="WP_146573382.1">
    <property type="nucleotide sequence ID" value="NZ_SJPH01000003.1"/>
</dbReference>
<protein>
    <submittedName>
        <fullName evidence="4">Outer membrane biogenesis protein BamB</fullName>
    </submittedName>
</protein>
<evidence type="ECO:0000256" key="2">
    <source>
        <dbReference type="SAM" id="SignalP"/>
    </source>
</evidence>
<organism evidence="4 5">
    <name type="scientific">Botrimarina hoheduenensis</name>
    <dbReference type="NCBI Taxonomy" id="2528000"/>
    <lineage>
        <taxon>Bacteria</taxon>
        <taxon>Pseudomonadati</taxon>
        <taxon>Planctomycetota</taxon>
        <taxon>Planctomycetia</taxon>
        <taxon>Pirellulales</taxon>
        <taxon>Lacipirellulaceae</taxon>
        <taxon>Botrimarina</taxon>
    </lineage>
</organism>
<dbReference type="Gene3D" id="2.130.10.10">
    <property type="entry name" value="YVTN repeat-like/Quinoprotein amine dehydrogenase"/>
    <property type="match status" value="2"/>
</dbReference>
<name>A0A5C5W7L2_9BACT</name>
<dbReference type="InterPro" id="IPR002372">
    <property type="entry name" value="PQQ_rpt_dom"/>
</dbReference>
<dbReference type="EMBL" id="SJPH01000003">
    <property type="protein sequence ID" value="TWT46680.1"/>
    <property type="molecule type" value="Genomic_DNA"/>
</dbReference>
<dbReference type="InterPro" id="IPR015943">
    <property type="entry name" value="WD40/YVTN_repeat-like_dom_sf"/>
</dbReference>
<comment type="caution">
    <text evidence="4">The sequence shown here is derived from an EMBL/GenBank/DDBJ whole genome shotgun (WGS) entry which is preliminary data.</text>
</comment>
<reference evidence="4 5" key="1">
    <citation type="submission" date="2019-02" db="EMBL/GenBank/DDBJ databases">
        <title>Deep-cultivation of Planctomycetes and their phenomic and genomic characterization uncovers novel biology.</title>
        <authorList>
            <person name="Wiegand S."/>
            <person name="Jogler M."/>
            <person name="Boedeker C."/>
            <person name="Pinto D."/>
            <person name="Vollmers J."/>
            <person name="Rivas-Marin E."/>
            <person name="Kohn T."/>
            <person name="Peeters S.H."/>
            <person name="Heuer A."/>
            <person name="Rast P."/>
            <person name="Oberbeckmann S."/>
            <person name="Bunk B."/>
            <person name="Jeske O."/>
            <person name="Meyerdierks A."/>
            <person name="Storesund J.E."/>
            <person name="Kallscheuer N."/>
            <person name="Luecker S."/>
            <person name="Lage O.M."/>
            <person name="Pohl T."/>
            <person name="Merkel B.J."/>
            <person name="Hornburger P."/>
            <person name="Mueller R.-W."/>
            <person name="Bruemmer F."/>
            <person name="Labrenz M."/>
            <person name="Spormann A.M."/>
            <person name="Op Den Camp H."/>
            <person name="Overmann J."/>
            <person name="Amann R."/>
            <person name="Jetten M.S.M."/>
            <person name="Mascher T."/>
            <person name="Medema M.H."/>
            <person name="Devos D.P."/>
            <person name="Kaster A.-K."/>
            <person name="Ovreas L."/>
            <person name="Rohde M."/>
            <person name="Galperin M.Y."/>
            <person name="Jogler C."/>
        </authorList>
    </citation>
    <scope>NUCLEOTIDE SEQUENCE [LARGE SCALE GENOMIC DNA]</scope>
    <source>
        <strain evidence="4 5">Pla111</strain>
    </source>
</reference>
<proteinExistence type="predicted"/>